<dbReference type="AlphaFoldDB" id="A0A0U3SJV5"/>
<evidence type="ECO:0000256" key="1">
    <source>
        <dbReference type="SAM" id="Phobius"/>
    </source>
</evidence>
<keyword evidence="1" id="KW-0812">Transmembrane</keyword>
<feature type="transmembrane region" description="Helical" evidence="1">
    <location>
        <begin position="154"/>
        <end position="173"/>
    </location>
</feature>
<feature type="transmembrane region" description="Helical" evidence="1">
    <location>
        <begin position="125"/>
        <end position="147"/>
    </location>
</feature>
<accession>A0A0U3SJV5</accession>
<dbReference type="PANTHER" id="PTHR40407:SF1">
    <property type="entry name" value="HEPARAN-ALPHA-GLUCOSAMINIDE N-ACETYLTRANSFERASE CATALYTIC DOMAIN-CONTAINING PROTEIN"/>
    <property type="match status" value="1"/>
</dbReference>
<dbReference type="KEGG" id="hyg:AUC43_16075"/>
<feature type="transmembrane region" description="Helical" evidence="1">
    <location>
        <begin position="193"/>
        <end position="217"/>
    </location>
</feature>
<feature type="domain" description="Heparan-alpha-glucosaminide N-acetyltransferase catalytic" evidence="2">
    <location>
        <begin position="20"/>
        <end position="231"/>
    </location>
</feature>
<dbReference type="RefSeq" id="WP_068195945.1">
    <property type="nucleotide sequence ID" value="NZ_CP013909.1"/>
</dbReference>
<dbReference type="OrthoDB" id="508112at2"/>
<dbReference type="Pfam" id="PF07786">
    <property type="entry name" value="HGSNAT_cat"/>
    <property type="match status" value="1"/>
</dbReference>
<reference evidence="3 4" key="1">
    <citation type="submission" date="2015-12" db="EMBL/GenBank/DDBJ databases">
        <authorList>
            <person name="Shamseldin A."/>
            <person name="Moawad H."/>
            <person name="Abd El-Rahim W.M."/>
            <person name="Sadowsky M.J."/>
        </authorList>
    </citation>
    <scope>NUCLEOTIDE SEQUENCE [LARGE SCALE GENOMIC DNA]</scope>
    <source>
        <strain evidence="3 4">DG5B</strain>
    </source>
</reference>
<dbReference type="EMBL" id="CP013909">
    <property type="protein sequence ID" value="ALW86470.1"/>
    <property type="molecule type" value="Genomic_DNA"/>
</dbReference>
<keyword evidence="1" id="KW-1133">Transmembrane helix</keyword>
<feature type="transmembrane region" description="Helical" evidence="1">
    <location>
        <begin position="99"/>
        <end position="119"/>
    </location>
</feature>
<dbReference type="PANTHER" id="PTHR40407">
    <property type="entry name" value="MEMBRANE PROTEIN-LIKE PROTEIN"/>
    <property type="match status" value="1"/>
</dbReference>
<feature type="transmembrane region" description="Helical" evidence="1">
    <location>
        <begin position="317"/>
        <end position="340"/>
    </location>
</feature>
<dbReference type="Proteomes" id="UP000059542">
    <property type="component" value="Chromosome"/>
</dbReference>
<organism evidence="3 4">
    <name type="scientific">Hymenobacter sedentarius</name>
    <dbReference type="NCBI Taxonomy" id="1411621"/>
    <lineage>
        <taxon>Bacteria</taxon>
        <taxon>Pseudomonadati</taxon>
        <taxon>Bacteroidota</taxon>
        <taxon>Cytophagia</taxon>
        <taxon>Cytophagales</taxon>
        <taxon>Hymenobacteraceae</taxon>
        <taxon>Hymenobacter</taxon>
    </lineage>
</organism>
<feature type="transmembrane region" description="Helical" evidence="1">
    <location>
        <begin position="360"/>
        <end position="379"/>
    </location>
</feature>
<name>A0A0U3SJV5_9BACT</name>
<evidence type="ECO:0000259" key="2">
    <source>
        <dbReference type="Pfam" id="PF07786"/>
    </source>
</evidence>
<protein>
    <recommendedName>
        <fullName evidence="2">Heparan-alpha-glucosaminide N-acetyltransferase catalytic domain-containing protein</fullName>
    </recommendedName>
</protein>
<proteinExistence type="predicted"/>
<feature type="transmembrane region" description="Helical" evidence="1">
    <location>
        <begin position="277"/>
        <end position="296"/>
    </location>
</feature>
<gene>
    <name evidence="3" type="ORF">AUC43_16075</name>
</gene>
<evidence type="ECO:0000313" key="3">
    <source>
        <dbReference type="EMBL" id="ALW86470.1"/>
    </source>
</evidence>
<evidence type="ECO:0000313" key="4">
    <source>
        <dbReference type="Proteomes" id="UP000059542"/>
    </source>
</evidence>
<sequence>MLQTTILPPTPALNRAVASRVQAIDVVRGLVMIIMALDHVRELWSPTTVRPEDVAHASALLFFTRWVTHFCAPTFVFLSGTSIFLYQEKQPGRAQVSRFLLTRGLWLVVLELVVINFMLQWGYNLLLLQVIWAIGWGMVVLAGLIWLPRGLLAALAFVIIAGHNLLPVIQPVTSTNAVWALLHNTPFVLPVPPLPPLLVAYSIGPWLGVMLAGYLIGPWFRRPLPQRKRLLRLAGAGLLVLFVALRATNWYGDPSPWSVQPRGLAYTVLSFINVTKYPPSLLFLCLTLGVALLLLSGVESAANRLSQVLRTFGQVPFFYYLMHLLLISGAAWVWTTFAFGKPFNFSFASVKDWPAGYQPSLARAYLVWASVVVLLYLPCRWYQGFKQRHSYWWLSYL</sequence>
<feature type="transmembrane region" description="Helical" evidence="1">
    <location>
        <begin position="66"/>
        <end position="87"/>
    </location>
</feature>
<dbReference type="InterPro" id="IPR012429">
    <property type="entry name" value="HGSNAT_cat"/>
</dbReference>
<dbReference type="STRING" id="1411621.AUC43_16075"/>
<keyword evidence="1" id="KW-0472">Membrane</keyword>
<feature type="transmembrane region" description="Helical" evidence="1">
    <location>
        <begin position="229"/>
        <end position="248"/>
    </location>
</feature>
<keyword evidence="4" id="KW-1185">Reference proteome</keyword>